<evidence type="ECO:0000256" key="1">
    <source>
        <dbReference type="SAM" id="MobiDB-lite"/>
    </source>
</evidence>
<proteinExistence type="predicted"/>
<dbReference type="AlphaFoldDB" id="A0A1Y5I406"/>
<accession>A0A1Y5I406</accession>
<dbReference type="Pfam" id="PF14234">
    <property type="entry name" value="DUF4336"/>
    <property type="match status" value="2"/>
</dbReference>
<evidence type="ECO:0000313" key="2">
    <source>
        <dbReference type="EMBL" id="OUS42954.1"/>
    </source>
</evidence>
<name>A0A1Y5I406_OSTTA</name>
<dbReference type="EMBL" id="KZ155838">
    <property type="protein sequence ID" value="OUS42954.1"/>
    <property type="molecule type" value="Genomic_DNA"/>
</dbReference>
<feature type="region of interest" description="Disordered" evidence="1">
    <location>
        <begin position="111"/>
        <end position="146"/>
    </location>
</feature>
<feature type="region of interest" description="Disordered" evidence="1">
    <location>
        <begin position="192"/>
        <end position="213"/>
    </location>
</feature>
<protein>
    <submittedName>
        <fullName evidence="2">Uncharacterized protein</fullName>
    </submittedName>
</protein>
<organism evidence="2">
    <name type="scientific">Ostreococcus tauri</name>
    <name type="common">Marine green alga</name>
    <dbReference type="NCBI Taxonomy" id="70448"/>
    <lineage>
        <taxon>Eukaryota</taxon>
        <taxon>Viridiplantae</taxon>
        <taxon>Chlorophyta</taxon>
        <taxon>Mamiellophyceae</taxon>
        <taxon>Mamiellales</taxon>
        <taxon>Bathycoccaceae</taxon>
        <taxon>Ostreococcus</taxon>
    </lineage>
</organism>
<dbReference type="PANTHER" id="PTHR33835">
    <property type="entry name" value="YALI0C07656P"/>
    <property type="match status" value="1"/>
</dbReference>
<dbReference type="InterPro" id="IPR025638">
    <property type="entry name" value="DUF4336"/>
</dbReference>
<dbReference type="PANTHER" id="PTHR33835:SF2">
    <property type="entry name" value="LYSINE-TRNA LIGASE"/>
    <property type="match status" value="1"/>
</dbReference>
<feature type="compositionally biased region" description="Low complexity" evidence="1">
    <location>
        <begin position="120"/>
        <end position="129"/>
    </location>
</feature>
<feature type="region of interest" description="Disordered" evidence="1">
    <location>
        <begin position="20"/>
        <end position="56"/>
    </location>
</feature>
<feature type="compositionally biased region" description="Basic and acidic residues" evidence="1">
    <location>
        <begin position="46"/>
        <end position="56"/>
    </location>
</feature>
<reference evidence="2" key="1">
    <citation type="submission" date="2017-04" db="EMBL/GenBank/DDBJ databases">
        <title>Population genomics of picophytoplankton unveils novel chromosome hypervariability.</title>
        <authorList>
            <consortium name="DOE Joint Genome Institute"/>
            <person name="Blanc-Mathieu R."/>
            <person name="Krasovec M."/>
            <person name="Hebrard M."/>
            <person name="Yau S."/>
            <person name="Desgranges E."/>
            <person name="Martin J."/>
            <person name="Schackwitz W."/>
            <person name="Kuo A."/>
            <person name="Salin G."/>
            <person name="Donnadieu C."/>
            <person name="Desdevises Y."/>
            <person name="Sanchez-Ferandin S."/>
            <person name="Moreau H."/>
            <person name="Rivals E."/>
            <person name="Grigoriev I.V."/>
            <person name="Grimsley N."/>
            <person name="Eyre-Walker A."/>
            <person name="Piganeau G."/>
        </authorList>
    </citation>
    <scope>NUCLEOTIDE SEQUENCE [LARGE SCALE GENOMIC DNA]</scope>
    <source>
        <strain evidence="2">RCC 1115</strain>
    </source>
</reference>
<sequence>MVARGLFTSTAVDRIARTSSRGALSATHRPRVRAREASARSSARARTNDRARRRDVGVGVGVGDGARESDAGTLFRRRLCRSIRSRVWTRRFEGDGREQGNMASRVMSFSVDPSARGRRSMSAQTSTSRRAARRGAGRRGSAPASAFTPESIQEAVIGHMGPTVQLALSALGGGAAVALVAAKLARGAAAKDSATQRGRTPMTRGTGVSDDSKGRGYLIAPPPLFPLVPAFARQTYRYEVDPGRMWFFEQKQGIGLGLNVSVNVRMTVIKLKTGGLWVHAPVAPTTEMVALLDELDAPVEHVVLPTTLFEHKIFVGPFQRKYPKAQCWIVPQQWSWPLNLPPQFFGINKTGILGQDRAPWEDEFDYELLVPPALGVASYVSFVEAAFIHKPSKTLLVTDAVVYVSENIPDCIPDRDLEESGDDDNFTIRALKLLNLFDIKTKAKSRTMTSKDMSREELLRLGWQRNALQALYFGPNDLLSPEESWKEITNRLVVAPVVGTLVYENVPEPVNAWARRVAKWDFNRIVPCHFDAPIRAGPREFLSAFSFLPSSRPENAKGRGGAYYPSEDMILLRGVADFLLNTGVIFTDETRPKRPNI</sequence>
<dbReference type="Proteomes" id="UP000195557">
    <property type="component" value="Unassembled WGS sequence"/>
</dbReference>
<dbReference type="eggNOG" id="ENOG502QU5X">
    <property type="taxonomic scope" value="Eukaryota"/>
</dbReference>
<gene>
    <name evidence="2" type="ORF">BE221DRAFT_187716</name>
</gene>